<reference evidence="1" key="1">
    <citation type="submission" date="2023-04" db="EMBL/GenBank/DDBJ databases">
        <title>Draft Genome sequencing of Naganishia species isolated from polar environments using Oxford Nanopore Technology.</title>
        <authorList>
            <person name="Leo P."/>
            <person name="Venkateswaran K."/>
        </authorList>
    </citation>
    <scope>NUCLEOTIDE SEQUENCE</scope>
    <source>
        <strain evidence="1">MNA-CCFEE 5423</strain>
    </source>
</reference>
<proteinExistence type="predicted"/>
<gene>
    <name evidence="1" type="ORF">QFC21_000191</name>
</gene>
<name>A0ACC2WCT1_9TREE</name>
<comment type="caution">
    <text evidence="1">The sequence shown here is derived from an EMBL/GenBank/DDBJ whole genome shotgun (WGS) entry which is preliminary data.</text>
</comment>
<keyword evidence="2" id="KW-1185">Reference proteome</keyword>
<sequence length="849" mass="87249">MSDTRGAQRRPNNNRGRATAAGGAGGKRVNTNGGATFKTDTDISRAGAKAGERELQPWVPDASNDSGAGGLGGLEDETFGAVSGDLGAGKGSGGGGGGGGGGGTAGWDQFATNAKLFGPSKTTPYSEDLYTTRLNRSSQNFREREREAERLAREIEQGVTDNPHLREERGQALIGAGDEEERFSGVVRTADVNTVKVAVSGRGKGAYVPPGARAGDAPSEKDVKKKSAVPVIALQAPSTAGTPVKLPVTVTNAAATPSSNKPMTSAVRTDITHSLRTFADAERSKIAAVKADFSKTERERRLAELKAFGREFKVPPNWSGAPGGDGKDKEGGKEEKKGEKAPTAAANGTATTTTKPAGPNNASSSLSSSAGKPSSSSRIAMRIPAIPPFKGSNSARAAQISLPTGPAPSAPTAEEGKVAVPATADRSVPVVGSSPVGNAQGLQLQPQAEEKEQKQKEGVVTPAPVSGAASTGAGAKAAGGQTGGLNPTASAFTFKPNPTASAFRPLGNAPPVVNGARNVPNVVAGGISPNAPKGPLPASGLPPTRTPVPGSSISPAHAQVALPPPQQLQQQQQQQQQQQMTNPFFLLPLKRTPGVNIRDEFNPIRARRAASAPVPRPEDVPIVWQYSGRRVLSAIHHGPHGPPPIMMHHQQQMQHPTGMYNLHMNGIVVNHALAMHGGGVGVSPAAVTPGAGGGAPNGLSPHIPVQGLEDGRFSPSPQLGMGPGGPGGFNRMPHQAMQPMGQPGMFFINGPMMQGMPYNPQMMPGNGGPPVRPGSGMYYQPQQQQPGQGMSSHHSGLIGVMGDNSCFAYAASDGSADYESSSYVNTHAGSGHSKAIVRVTEGDTERCIV</sequence>
<organism evidence="1 2">
    <name type="scientific">Naganishia friedmannii</name>
    <dbReference type="NCBI Taxonomy" id="89922"/>
    <lineage>
        <taxon>Eukaryota</taxon>
        <taxon>Fungi</taxon>
        <taxon>Dikarya</taxon>
        <taxon>Basidiomycota</taxon>
        <taxon>Agaricomycotina</taxon>
        <taxon>Tremellomycetes</taxon>
        <taxon>Filobasidiales</taxon>
        <taxon>Filobasidiaceae</taxon>
        <taxon>Naganishia</taxon>
    </lineage>
</organism>
<dbReference type="EMBL" id="JASBWT010000001">
    <property type="protein sequence ID" value="KAJ9108871.1"/>
    <property type="molecule type" value="Genomic_DNA"/>
</dbReference>
<evidence type="ECO:0000313" key="1">
    <source>
        <dbReference type="EMBL" id="KAJ9108871.1"/>
    </source>
</evidence>
<dbReference type="Proteomes" id="UP001227268">
    <property type="component" value="Unassembled WGS sequence"/>
</dbReference>
<protein>
    <submittedName>
        <fullName evidence="1">Uncharacterized protein</fullName>
    </submittedName>
</protein>
<accession>A0ACC2WCT1</accession>
<evidence type="ECO:0000313" key="2">
    <source>
        <dbReference type="Proteomes" id="UP001227268"/>
    </source>
</evidence>